<dbReference type="AlphaFoldDB" id="A0A0B0NY54"/>
<evidence type="ECO:0000313" key="2">
    <source>
        <dbReference type="Proteomes" id="UP000032142"/>
    </source>
</evidence>
<gene>
    <name evidence="1" type="ORF">F383_10424</name>
</gene>
<name>A0A0B0NY54_GOSAR</name>
<accession>A0A0B0NY54</accession>
<protein>
    <submittedName>
        <fullName evidence="1">Uncharacterized protein</fullName>
    </submittedName>
</protein>
<proteinExistence type="predicted"/>
<evidence type="ECO:0000313" key="1">
    <source>
        <dbReference type="EMBL" id="KHG17740.1"/>
    </source>
</evidence>
<reference evidence="2" key="1">
    <citation type="submission" date="2014-09" db="EMBL/GenBank/DDBJ databases">
        <authorList>
            <person name="Mudge J."/>
            <person name="Ramaraj T."/>
            <person name="Lindquist I.E."/>
            <person name="Bharti A.K."/>
            <person name="Sundararajan A."/>
            <person name="Cameron C.T."/>
            <person name="Woodward J.E."/>
            <person name="May G.D."/>
            <person name="Brubaker C."/>
            <person name="Broadhvest J."/>
            <person name="Wilkins T.A."/>
        </authorList>
    </citation>
    <scope>NUCLEOTIDE SEQUENCE</scope>
    <source>
        <strain evidence="2">cv. AKA8401</strain>
    </source>
</reference>
<keyword evidence="2" id="KW-1185">Reference proteome</keyword>
<sequence>MIFKATMTQISSLSGNVKLVGAICGFGLLTPRVRHRRWSRVRGVTPTKLHPISPQFL</sequence>
<dbReference type="Proteomes" id="UP000032142">
    <property type="component" value="Unassembled WGS sequence"/>
</dbReference>
<dbReference type="EMBL" id="KN408931">
    <property type="protein sequence ID" value="KHG17740.1"/>
    <property type="molecule type" value="Genomic_DNA"/>
</dbReference>
<organism evidence="1 2">
    <name type="scientific">Gossypium arboreum</name>
    <name type="common">Tree cotton</name>
    <name type="synonym">Gossypium nanking</name>
    <dbReference type="NCBI Taxonomy" id="29729"/>
    <lineage>
        <taxon>Eukaryota</taxon>
        <taxon>Viridiplantae</taxon>
        <taxon>Streptophyta</taxon>
        <taxon>Embryophyta</taxon>
        <taxon>Tracheophyta</taxon>
        <taxon>Spermatophyta</taxon>
        <taxon>Magnoliopsida</taxon>
        <taxon>eudicotyledons</taxon>
        <taxon>Gunneridae</taxon>
        <taxon>Pentapetalae</taxon>
        <taxon>rosids</taxon>
        <taxon>malvids</taxon>
        <taxon>Malvales</taxon>
        <taxon>Malvaceae</taxon>
        <taxon>Malvoideae</taxon>
        <taxon>Gossypium</taxon>
    </lineage>
</organism>